<dbReference type="InterPro" id="IPR038228">
    <property type="entry name" value="Syd_sf"/>
</dbReference>
<evidence type="ECO:0008006" key="6">
    <source>
        <dbReference type="Google" id="ProtNLM"/>
    </source>
</evidence>
<evidence type="ECO:0000256" key="1">
    <source>
        <dbReference type="ARBA" id="ARBA00022475"/>
    </source>
</evidence>
<evidence type="ECO:0000313" key="4">
    <source>
        <dbReference type="EMBL" id="SCC42151.1"/>
    </source>
</evidence>
<gene>
    <name evidence="4" type="ORF">BC05F1_03457</name>
</gene>
<keyword evidence="1" id="KW-1003">Cell membrane</keyword>
<dbReference type="Proteomes" id="UP000196052">
    <property type="component" value="Unassembled WGS sequence"/>
</dbReference>
<dbReference type="CDD" id="cd16323">
    <property type="entry name" value="Syd"/>
    <property type="match status" value="1"/>
</dbReference>
<proteinExistence type="predicted"/>
<evidence type="ECO:0000313" key="5">
    <source>
        <dbReference type="Proteomes" id="UP000196052"/>
    </source>
</evidence>
<keyword evidence="2" id="KW-0997">Cell inner membrane</keyword>
<keyword evidence="3" id="KW-0472">Membrane</keyword>
<dbReference type="Gene3D" id="3.40.1580.20">
    <property type="entry name" value="Syd protein"/>
    <property type="match status" value="1"/>
</dbReference>
<reference evidence="5" key="1">
    <citation type="submission" date="2016-08" db="EMBL/GenBank/DDBJ databases">
        <authorList>
            <person name="Loux V."/>
            <person name="Rue O."/>
        </authorList>
    </citation>
    <scope>NUCLEOTIDE SEQUENCE [LARGE SCALE GENOMIC DNA]</scope>
    <source>
        <strain evidence="5">INRA Bc05-F1</strain>
    </source>
</reference>
<dbReference type="EMBL" id="FMBE01000013">
    <property type="protein sequence ID" value="SCC42151.1"/>
    <property type="molecule type" value="Genomic_DNA"/>
</dbReference>
<name>A0A1C4EF42_9BACI</name>
<accession>A0A1C4EF42</accession>
<evidence type="ECO:0000256" key="2">
    <source>
        <dbReference type="ARBA" id="ARBA00022519"/>
    </source>
</evidence>
<organism evidence="4 5">
    <name type="scientific">Bacillus wiedmannii</name>
    <dbReference type="NCBI Taxonomy" id="1890302"/>
    <lineage>
        <taxon>Bacteria</taxon>
        <taxon>Bacillati</taxon>
        <taxon>Bacillota</taxon>
        <taxon>Bacilli</taxon>
        <taxon>Bacillales</taxon>
        <taxon>Bacillaceae</taxon>
        <taxon>Bacillus</taxon>
        <taxon>Bacillus cereus group</taxon>
    </lineage>
</organism>
<evidence type="ECO:0000256" key="3">
    <source>
        <dbReference type="ARBA" id="ARBA00023136"/>
    </source>
</evidence>
<dbReference type="GO" id="GO:0009898">
    <property type="term" value="C:cytoplasmic side of plasma membrane"/>
    <property type="evidence" value="ECO:0007669"/>
    <property type="project" value="InterPro"/>
</dbReference>
<dbReference type="SUPFAM" id="SSF160631">
    <property type="entry name" value="SMI1/KNR4-like"/>
    <property type="match status" value="1"/>
</dbReference>
<dbReference type="InterPro" id="IPR037883">
    <property type="entry name" value="Knr4/Smi1-like_sf"/>
</dbReference>
<sequence length="178" mass="21243">MNEVMKDYFGRFIDKWMEYNNSLPQIAWNEDVDEFIYLGEEDENGYICWKPMEKGVEFSFDEIESQYNVQLHDSVKQYFTSYWFLELTGWISSYNINLHPVIPGIEPDYFISLVKDYAESKNDIFKYIPIGYESNGMLIVLDNNTGEILVEDFELNEYKQITNSLENLISQFKFRCEK</sequence>
<dbReference type="Pfam" id="PF07348">
    <property type="entry name" value="Syd"/>
    <property type="match status" value="1"/>
</dbReference>
<protein>
    <recommendedName>
        <fullName evidence="6">SecY interacting protein Syd</fullName>
    </recommendedName>
</protein>
<dbReference type="AlphaFoldDB" id="A0A1C4EF42"/>
<dbReference type="InterPro" id="IPR009948">
    <property type="entry name" value="Syd"/>
</dbReference>
<dbReference type="RefSeq" id="WP_088122651.1">
    <property type="nucleotide sequence ID" value="NZ_FMBE01000013.1"/>
</dbReference>